<gene>
    <name evidence="2" type="ORF">LSAT_V11C700378320</name>
</gene>
<dbReference type="InterPro" id="IPR012337">
    <property type="entry name" value="RNaseH-like_sf"/>
</dbReference>
<evidence type="ECO:0000313" key="3">
    <source>
        <dbReference type="Proteomes" id="UP000235145"/>
    </source>
</evidence>
<dbReference type="EMBL" id="NBSK02000007">
    <property type="protein sequence ID" value="KAJ0197649.1"/>
    <property type="molecule type" value="Genomic_DNA"/>
</dbReference>
<name>A0A9R1X3Z8_LACSA</name>
<dbReference type="AlphaFoldDB" id="A0A9R1X3Z8"/>
<dbReference type="PANTHER" id="PTHR23272:SF179">
    <property type="entry name" value="ZINC FINGER BED DOMAIN-CONTAINING PROTEIN RICESLEEPER 2-LIKE ISOFORM X1"/>
    <property type="match status" value="1"/>
</dbReference>
<dbReference type="GO" id="GO:0046983">
    <property type="term" value="F:protein dimerization activity"/>
    <property type="evidence" value="ECO:0007669"/>
    <property type="project" value="InterPro"/>
</dbReference>
<evidence type="ECO:0000313" key="2">
    <source>
        <dbReference type="EMBL" id="KAJ0197649.1"/>
    </source>
</evidence>
<keyword evidence="3" id="KW-1185">Reference proteome</keyword>
<dbReference type="PANTHER" id="PTHR23272">
    <property type="entry name" value="BED FINGER-RELATED"/>
    <property type="match status" value="1"/>
</dbReference>
<sequence>MEYLEEDTLPRIHEFDVLGWWNLNGVKYPTLCLIAKDILAIPISTFASESSFSTSGRIVGPHRTRLLPSTIEVIICTQNWLWVGKKGCVIDGDDLHFDDDDEGIEEDIHVNE</sequence>
<dbReference type="SUPFAM" id="SSF53098">
    <property type="entry name" value="Ribonuclease H-like"/>
    <property type="match status" value="1"/>
</dbReference>
<dbReference type="InterPro" id="IPR008906">
    <property type="entry name" value="HATC_C_dom"/>
</dbReference>
<feature type="domain" description="HAT C-terminal dimerisation" evidence="1">
    <location>
        <begin position="2"/>
        <end position="81"/>
    </location>
</feature>
<reference evidence="2 3" key="1">
    <citation type="journal article" date="2017" name="Nat. Commun.">
        <title>Genome assembly with in vitro proximity ligation data and whole-genome triplication in lettuce.</title>
        <authorList>
            <person name="Reyes-Chin-Wo S."/>
            <person name="Wang Z."/>
            <person name="Yang X."/>
            <person name="Kozik A."/>
            <person name="Arikit S."/>
            <person name="Song C."/>
            <person name="Xia L."/>
            <person name="Froenicke L."/>
            <person name="Lavelle D.O."/>
            <person name="Truco M.J."/>
            <person name="Xia R."/>
            <person name="Zhu S."/>
            <person name="Xu C."/>
            <person name="Xu H."/>
            <person name="Xu X."/>
            <person name="Cox K."/>
            <person name="Korf I."/>
            <person name="Meyers B.C."/>
            <person name="Michelmore R.W."/>
        </authorList>
    </citation>
    <scope>NUCLEOTIDE SEQUENCE [LARGE SCALE GENOMIC DNA]</scope>
    <source>
        <strain evidence="3">cv. Salinas</strain>
        <tissue evidence="2">Seedlings</tissue>
    </source>
</reference>
<dbReference type="Proteomes" id="UP000235145">
    <property type="component" value="Unassembled WGS sequence"/>
</dbReference>
<proteinExistence type="predicted"/>
<organism evidence="2 3">
    <name type="scientific">Lactuca sativa</name>
    <name type="common">Garden lettuce</name>
    <dbReference type="NCBI Taxonomy" id="4236"/>
    <lineage>
        <taxon>Eukaryota</taxon>
        <taxon>Viridiplantae</taxon>
        <taxon>Streptophyta</taxon>
        <taxon>Embryophyta</taxon>
        <taxon>Tracheophyta</taxon>
        <taxon>Spermatophyta</taxon>
        <taxon>Magnoliopsida</taxon>
        <taxon>eudicotyledons</taxon>
        <taxon>Gunneridae</taxon>
        <taxon>Pentapetalae</taxon>
        <taxon>asterids</taxon>
        <taxon>campanulids</taxon>
        <taxon>Asterales</taxon>
        <taxon>Asteraceae</taxon>
        <taxon>Cichorioideae</taxon>
        <taxon>Cichorieae</taxon>
        <taxon>Lactucinae</taxon>
        <taxon>Lactuca</taxon>
    </lineage>
</organism>
<dbReference type="Pfam" id="PF05699">
    <property type="entry name" value="Dimer_Tnp_hAT"/>
    <property type="match status" value="1"/>
</dbReference>
<comment type="caution">
    <text evidence="2">The sequence shown here is derived from an EMBL/GenBank/DDBJ whole genome shotgun (WGS) entry which is preliminary data.</text>
</comment>
<evidence type="ECO:0000259" key="1">
    <source>
        <dbReference type="Pfam" id="PF05699"/>
    </source>
</evidence>
<protein>
    <recommendedName>
        <fullName evidence="1">HAT C-terminal dimerisation domain-containing protein</fullName>
    </recommendedName>
</protein>
<accession>A0A9R1X3Z8</accession>